<feature type="domain" description="AAA-ATPase-like" evidence="2">
    <location>
        <begin position="282"/>
        <end position="520"/>
    </location>
</feature>
<dbReference type="HOGENOM" id="CLU_015058_0_0_1"/>
<accession>A0A0D2G3K5</accession>
<organism evidence="3 4">
    <name type="scientific">Rhinocladiella mackenziei CBS 650.93</name>
    <dbReference type="NCBI Taxonomy" id="1442369"/>
    <lineage>
        <taxon>Eukaryota</taxon>
        <taxon>Fungi</taxon>
        <taxon>Dikarya</taxon>
        <taxon>Ascomycota</taxon>
        <taxon>Pezizomycotina</taxon>
        <taxon>Eurotiomycetes</taxon>
        <taxon>Chaetothyriomycetidae</taxon>
        <taxon>Chaetothyriales</taxon>
        <taxon>Herpotrichiellaceae</taxon>
        <taxon>Rhinocladiella</taxon>
    </lineage>
</organism>
<dbReference type="EMBL" id="KN847475">
    <property type="protein sequence ID" value="KIX09172.1"/>
    <property type="molecule type" value="Genomic_DNA"/>
</dbReference>
<dbReference type="OrthoDB" id="5380555at2759"/>
<dbReference type="PANTHER" id="PTHR34825:SF1">
    <property type="entry name" value="AAA-ATPASE-LIKE DOMAIN-CONTAINING PROTEIN"/>
    <property type="match status" value="1"/>
</dbReference>
<dbReference type="PANTHER" id="PTHR34825">
    <property type="entry name" value="CONSERVED PROTEIN, WITH A WEAK D-GALACTARATE DEHYDRATASE/ALTRONATE HYDROLASE DOMAIN"/>
    <property type="match status" value="1"/>
</dbReference>
<feature type="region of interest" description="Disordered" evidence="1">
    <location>
        <begin position="123"/>
        <end position="143"/>
    </location>
</feature>
<proteinExistence type="predicted"/>
<keyword evidence="4" id="KW-1185">Reference proteome</keyword>
<dbReference type="VEuPathDB" id="FungiDB:Z518_00251"/>
<dbReference type="GeneID" id="25288322"/>
<sequence>MDDTTGPSGGDSRETGRRPPRIPNPPSSPPPTYSKNDYLRDAEFILLLQEVPIDEIGPYLSQLVTDVVLGIARGAVAVLDSRTRGENRLKAEQRYQDDEQVFTEAGAHAFIDRFVEGPALNETSAVETAQERRRRRRFDHGPVEDAYAIPHRDTRSPLGQQPRYQPPPREWSVFPSVAPFGTPFGMNPYPASSPAMGFQQPYQYAPPPAAQSQPQMMQLSNLTSRSTSGRRLKASEMGEFDGAGPETRKRKHAPEMAPSPKRTRVGNGDLIINGELNYFRSGATDFPNLLQEEGQAYFDRTGYIFKLRKLDKFILFCRPRRFGKTLTIRMLEHFHGLQYADEHRWLYKGLDVQKDIDERKVSPGKYFVLKFDFSSIPRRPDLTEANEALIRALNFSIKQFYKAYTAYLGGNFETLRQGINSKDPNISLVECVDLVQSTIAQDKRLADIEGVYILVDEYDSFPNHYLKSPQGIKGHKTTNWEKTSVGATWLAFWAEMKKLAAAGRIQRIFITGISPLSLSQVGSGFNIARNLSFHKDLAQLCGLTNSELKDTLQQITQNPTDSEKYLSEMTIRFNGFHFCRERAVKTVYNTETCLLYLQSRIEGISPEIENPENSEVSSLFLDHLATSASVIKDLEDGLKRDDKGHFMPLKYDEFKTEIKLQELVTVLLSQPRFTLTCYF</sequence>
<feature type="compositionally biased region" description="Pro residues" evidence="1">
    <location>
        <begin position="21"/>
        <end position="32"/>
    </location>
</feature>
<reference evidence="3 4" key="1">
    <citation type="submission" date="2015-01" db="EMBL/GenBank/DDBJ databases">
        <title>The Genome Sequence of Rhinocladiella mackenzie CBS 650.93.</title>
        <authorList>
            <consortium name="The Broad Institute Genomics Platform"/>
            <person name="Cuomo C."/>
            <person name="de Hoog S."/>
            <person name="Gorbushina A."/>
            <person name="Stielow B."/>
            <person name="Teixiera M."/>
            <person name="Abouelleil A."/>
            <person name="Chapman S.B."/>
            <person name="Priest M."/>
            <person name="Young S.K."/>
            <person name="Wortman J."/>
            <person name="Nusbaum C."/>
            <person name="Birren B."/>
        </authorList>
    </citation>
    <scope>NUCLEOTIDE SEQUENCE [LARGE SCALE GENOMIC DNA]</scope>
    <source>
        <strain evidence="3 4">CBS 650.93</strain>
    </source>
</reference>
<evidence type="ECO:0000256" key="1">
    <source>
        <dbReference type="SAM" id="MobiDB-lite"/>
    </source>
</evidence>
<gene>
    <name evidence="3" type="ORF">Z518_00251</name>
</gene>
<evidence type="ECO:0000313" key="3">
    <source>
        <dbReference type="EMBL" id="KIX09172.1"/>
    </source>
</evidence>
<feature type="region of interest" description="Disordered" evidence="1">
    <location>
        <begin position="1"/>
        <end position="34"/>
    </location>
</feature>
<dbReference type="Pfam" id="PF09820">
    <property type="entry name" value="AAA-ATPase_like"/>
    <property type="match status" value="1"/>
</dbReference>
<protein>
    <recommendedName>
        <fullName evidence="2">AAA-ATPase-like domain-containing protein</fullName>
    </recommendedName>
</protein>
<dbReference type="AlphaFoldDB" id="A0A0D2G3K5"/>
<evidence type="ECO:0000313" key="4">
    <source>
        <dbReference type="Proteomes" id="UP000053617"/>
    </source>
</evidence>
<evidence type="ECO:0000259" key="2">
    <source>
        <dbReference type="Pfam" id="PF09820"/>
    </source>
</evidence>
<name>A0A0D2G3K5_9EURO</name>
<dbReference type="Proteomes" id="UP000053617">
    <property type="component" value="Unassembled WGS sequence"/>
</dbReference>
<dbReference type="CDD" id="cd22541">
    <property type="entry name" value="SP5_N"/>
    <property type="match status" value="1"/>
</dbReference>
<dbReference type="RefSeq" id="XP_013276308.1">
    <property type="nucleotide sequence ID" value="XM_013420854.1"/>
</dbReference>
<feature type="region of interest" description="Disordered" evidence="1">
    <location>
        <begin position="224"/>
        <end position="266"/>
    </location>
</feature>
<dbReference type="InterPro" id="IPR018631">
    <property type="entry name" value="AAA-ATPase-like_dom"/>
</dbReference>